<accession>A0A7I7JJ46</accession>
<keyword evidence="1" id="KW-0285">Flavoprotein</keyword>
<dbReference type="InterPro" id="IPR036661">
    <property type="entry name" value="Luciferase-like_sf"/>
</dbReference>
<reference evidence="6 7" key="1">
    <citation type="journal article" date="2019" name="Emerg. Microbes Infect.">
        <title>Comprehensive subspecies identification of 175 nontuberculous mycobacteria species based on 7547 genomic profiles.</title>
        <authorList>
            <person name="Matsumoto Y."/>
            <person name="Kinjo T."/>
            <person name="Motooka D."/>
            <person name="Nabeya D."/>
            <person name="Jung N."/>
            <person name="Uechi K."/>
            <person name="Horii T."/>
            <person name="Iida T."/>
            <person name="Fujita J."/>
            <person name="Nakamura S."/>
        </authorList>
    </citation>
    <scope>NUCLEOTIDE SEQUENCE [LARGE SCALE GENOMIC DNA]</scope>
    <source>
        <strain evidence="6 7">JCM 6391</strain>
    </source>
</reference>
<evidence type="ECO:0000313" key="7">
    <source>
        <dbReference type="Proteomes" id="UP000466997"/>
    </source>
</evidence>
<evidence type="ECO:0000256" key="1">
    <source>
        <dbReference type="ARBA" id="ARBA00022630"/>
    </source>
</evidence>
<dbReference type="Proteomes" id="UP000466997">
    <property type="component" value="Chromosome"/>
</dbReference>
<proteinExistence type="predicted"/>
<dbReference type="InterPro" id="IPR019923">
    <property type="entry name" value="Lucif-like_OxRdtase_MSMEG_2516"/>
</dbReference>
<dbReference type="PANTHER" id="PTHR42847">
    <property type="entry name" value="ALKANESULFONATE MONOOXYGENASE"/>
    <property type="match status" value="1"/>
</dbReference>
<dbReference type="GO" id="GO:0008726">
    <property type="term" value="F:alkanesulfonate monooxygenase activity"/>
    <property type="evidence" value="ECO:0007669"/>
    <property type="project" value="TreeGrafter"/>
</dbReference>
<keyword evidence="4" id="KW-0503">Monooxygenase</keyword>
<keyword evidence="2" id="KW-0288">FMN</keyword>
<keyword evidence="3" id="KW-0560">Oxidoreductase</keyword>
<protein>
    <submittedName>
        <fullName evidence="6">LLM class F420-dependent oxidoreductase</fullName>
    </submittedName>
</protein>
<dbReference type="RefSeq" id="WP_193465890.1">
    <property type="nucleotide sequence ID" value="NZ_AP022562.1"/>
</dbReference>
<dbReference type="KEGG" id="mnm:MNVM_10080"/>
<dbReference type="EMBL" id="AP022562">
    <property type="protein sequence ID" value="BBX11927.1"/>
    <property type="molecule type" value="Genomic_DNA"/>
</dbReference>
<dbReference type="InterPro" id="IPR050172">
    <property type="entry name" value="SsuD_RutA_monooxygenase"/>
</dbReference>
<dbReference type="InterPro" id="IPR011251">
    <property type="entry name" value="Luciferase-like_dom"/>
</dbReference>
<dbReference type="Gene3D" id="3.20.20.30">
    <property type="entry name" value="Luciferase-like domain"/>
    <property type="match status" value="1"/>
</dbReference>
<evidence type="ECO:0000259" key="5">
    <source>
        <dbReference type="Pfam" id="PF00296"/>
    </source>
</evidence>
<evidence type="ECO:0000256" key="2">
    <source>
        <dbReference type="ARBA" id="ARBA00022643"/>
    </source>
</evidence>
<sequence>MVVDRRFRFGVGVHAIRSATALAETARRLEGFGFDVLHVPDHLGAPAPFPALVAAAAATTSIRLGTYVLNACFYKPALLTRDIADTDLLSGGRLEVGLGAGYVRAEFEAAELPFPSAARRIAYLEHLTTYVATHQPDVPILIAGSGDRLLTVAARHAGIIGLTGARVAGADDALAERVAFVRAAAGDRFDTLELNLAITAVPTDASGMPDLSLTRRFAPTLSDQELLAMPAVLSGSPHEMADTLREYRRRYGVSYFTVQQHHAEAFAKVIAALR</sequence>
<dbReference type="AlphaFoldDB" id="A0A7I7JJ46"/>
<evidence type="ECO:0000313" key="6">
    <source>
        <dbReference type="EMBL" id="BBX11927.1"/>
    </source>
</evidence>
<feature type="domain" description="Luciferase-like" evidence="5">
    <location>
        <begin position="8"/>
        <end position="201"/>
    </location>
</feature>
<keyword evidence="7" id="KW-1185">Reference proteome</keyword>
<evidence type="ECO:0000256" key="4">
    <source>
        <dbReference type="ARBA" id="ARBA00023033"/>
    </source>
</evidence>
<organism evidence="6 7">
    <name type="scientific">Mycobacterium novum</name>
    <dbReference type="NCBI Taxonomy" id="2492438"/>
    <lineage>
        <taxon>Bacteria</taxon>
        <taxon>Bacillati</taxon>
        <taxon>Actinomycetota</taxon>
        <taxon>Actinomycetes</taxon>
        <taxon>Mycobacteriales</taxon>
        <taxon>Mycobacteriaceae</taxon>
        <taxon>Mycobacterium</taxon>
    </lineage>
</organism>
<dbReference type="NCBIfam" id="TIGR03621">
    <property type="entry name" value="F420_MSMEG_2516"/>
    <property type="match status" value="1"/>
</dbReference>
<dbReference type="Pfam" id="PF00296">
    <property type="entry name" value="Bac_luciferase"/>
    <property type="match status" value="1"/>
</dbReference>
<dbReference type="SUPFAM" id="SSF51679">
    <property type="entry name" value="Bacterial luciferase-like"/>
    <property type="match status" value="1"/>
</dbReference>
<name>A0A7I7JJ46_9MYCO</name>
<gene>
    <name evidence="6" type="ORF">MNVM_10080</name>
</gene>
<evidence type="ECO:0000256" key="3">
    <source>
        <dbReference type="ARBA" id="ARBA00023002"/>
    </source>
</evidence>
<dbReference type="GO" id="GO:0046306">
    <property type="term" value="P:alkanesulfonate catabolic process"/>
    <property type="evidence" value="ECO:0007669"/>
    <property type="project" value="TreeGrafter"/>
</dbReference>
<dbReference type="PANTHER" id="PTHR42847:SF4">
    <property type="entry name" value="ALKANESULFONATE MONOOXYGENASE-RELATED"/>
    <property type="match status" value="1"/>
</dbReference>